<organism evidence="2 3">
    <name type="scientific">Saponaria officinalis</name>
    <name type="common">Common soapwort</name>
    <name type="synonym">Lychnis saponaria</name>
    <dbReference type="NCBI Taxonomy" id="3572"/>
    <lineage>
        <taxon>Eukaryota</taxon>
        <taxon>Viridiplantae</taxon>
        <taxon>Streptophyta</taxon>
        <taxon>Embryophyta</taxon>
        <taxon>Tracheophyta</taxon>
        <taxon>Spermatophyta</taxon>
        <taxon>Magnoliopsida</taxon>
        <taxon>eudicotyledons</taxon>
        <taxon>Gunneridae</taxon>
        <taxon>Pentapetalae</taxon>
        <taxon>Caryophyllales</taxon>
        <taxon>Caryophyllaceae</taxon>
        <taxon>Caryophylleae</taxon>
        <taxon>Saponaria</taxon>
    </lineage>
</organism>
<dbReference type="EMBL" id="JBDFQZ010000001">
    <property type="protein sequence ID" value="KAK9756161.1"/>
    <property type="molecule type" value="Genomic_DNA"/>
</dbReference>
<dbReference type="Proteomes" id="UP001443914">
    <property type="component" value="Unassembled WGS sequence"/>
</dbReference>
<reference evidence="2" key="1">
    <citation type="submission" date="2024-03" db="EMBL/GenBank/DDBJ databases">
        <title>WGS assembly of Saponaria officinalis var. Norfolk2.</title>
        <authorList>
            <person name="Jenkins J."/>
            <person name="Shu S."/>
            <person name="Grimwood J."/>
            <person name="Barry K."/>
            <person name="Goodstein D."/>
            <person name="Schmutz J."/>
            <person name="Leebens-Mack J."/>
            <person name="Osbourn A."/>
        </authorList>
    </citation>
    <scope>NUCLEOTIDE SEQUENCE [LARGE SCALE GENOMIC DNA]</scope>
    <source>
        <strain evidence="2">JIC</strain>
    </source>
</reference>
<keyword evidence="3" id="KW-1185">Reference proteome</keyword>
<proteinExistence type="predicted"/>
<dbReference type="AlphaFoldDB" id="A0AAW1NCK7"/>
<dbReference type="PROSITE" id="PS50216">
    <property type="entry name" value="DHHC"/>
    <property type="match status" value="1"/>
</dbReference>
<sequence>MGFGLFAWLGVFLASGGLVMFYRCNIKDLGYIRINGHDAQNMKDDEPLLKIEIDNPDLLAGNWSQLCITCKIVRPIRAKHCSTCDRFV</sequence>
<accession>A0AAW1NCK7</accession>
<evidence type="ECO:0000313" key="3">
    <source>
        <dbReference type="Proteomes" id="UP001443914"/>
    </source>
</evidence>
<evidence type="ECO:0000313" key="2">
    <source>
        <dbReference type="EMBL" id="KAK9756161.1"/>
    </source>
</evidence>
<feature type="transmembrane region" description="Helical" evidence="1">
    <location>
        <begin position="6"/>
        <end position="24"/>
    </location>
</feature>
<keyword evidence="1" id="KW-0812">Transmembrane</keyword>
<keyword evidence="1" id="KW-0472">Membrane</keyword>
<name>A0AAW1NCK7_SAPOF</name>
<keyword evidence="1" id="KW-1133">Transmembrane helix</keyword>
<comment type="caution">
    <text evidence="2">The sequence shown here is derived from an EMBL/GenBank/DDBJ whole genome shotgun (WGS) entry which is preliminary data.</text>
</comment>
<gene>
    <name evidence="2" type="ORF">RND81_01G077800</name>
</gene>
<evidence type="ECO:0000256" key="1">
    <source>
        <dbReference type="SAM" id="Phobius"/>
    </source>
</evidence>
<protein>
    <submittedName>
        <fullName evidence="2">Uncharacterized protein</fullName>
    </submittedName>
</protein>